<dbReference type="Proteomes" id="UP000196342">
    <property type="component" value="Unassembled WGS sequence"/>
</dbReference>
<dbReference type="AlphaFoldDB" id="A0A202BEZ0"/>
<dbReference type="CDD" id="cd10456">
    <property type="entry name" value="GIY-YIG_UPF0213"/>
    <property type="match status" value="1"/>
</dbReference>
<evidence type="ECO:0000313" key="4">
    <source>
        <dbReference type="Proteomes" id="UP000196342"/>
    </source>
</evidence>
<name>A0A202BEZ0_CHRVL</name>
<dbReference type="PANTHER" id="PTHR34477">
    <property type="entry name" value="UPF0213 PROTEIN YHBQ"/>
    <property type="match status" value="1"/>
</dbReference>
<dbReference type="PROSITE" id="PS50164">
    <property type="entry name" value="GIY_YIG"/>
    <property type="match status" value="1"/>
</dbReference>
<dbReference type="Gene3D" id="3.40.1440.10">
    <property type="entry name" value="GIY-YIG endonuclease"/>
    <property type="match status" value="1"/>
</dbReference>
<comment type="caution">
    <text evidence="3">The sequence shown here is derived from an EMBL/GenBank/DDBJ whole genome shotgun (WGS) entry which is preliminary data.</text>
</comment>
<evidence type="ECO:0000259" key="2">
    <source>
        <dbReference type="PROSITE" id="PS50164"/>
    </source>
</evidence>
<accession>A0A202BEZ0</accession>
<sequence>MPPSEPEHGPGPSRPWFLYVLRCADGALYTGVSTDVARRYRQHQAGKGARYTRLNPPLAVELVIEYPDRSAALRAEHAFKRLSAAAKRDFLRVHGDAGPSS</sequence>
<evidence type="ECO:0000256" key="1">
    <source>
        <dbReference type="ARBA" id="ARBA00007435"/>
    </source>
</evidence>
<dbReference type="InterPro" id="IPR000305">
    <property type="entry name" value="GIY-YIG_endonuc"/>
</dbReference>
<dbReference type="InterPro" id="IPR050190">
    <property type="entry name" value="UPF0213_domain"/>
</dbReference>
<proteinExistence type="inferred from homology"/>
<dbReference type="SUPFAM" id="SSF82771">
    <property type="entry name" value="GIY-YIG endonuclease"/>
    <property type="match status" value="1"/>
</dbReference>
<reference evidence="3 4" key="1">
    <citation type="submission" date="2017-05" db="EMBL/GenBank/DDBJ databases">
        <title>Chromobacterium violaceum GHPS1 isolated from Hydrocarbon polluted soil in French Guiana display an awesome secondary metabolite arsenal and a battery of drug and heavy-metal-resistance and detoxification of xenobiotics proteins.</title>
        <authorList>
            <person name="Belbahri L."/>
        </authorList>
    </citation>
    <scope>NUCLEOTIDE SEQUENCE [LARGE SCALE GENOMIC DNA]</scope>
    <source>
        <strain evidence="3 4">GHPS1</strain>
    </source>
</reference>
<organism evidence="3 4">
    <name type="scientific">Chromobacterium violaceum</name>
    <dbReference type="NCBI Taxonomy" id="536"/>
    <lineage>
        <taxon>Bacteria</taxon>
        <taxon>Pseudomonadati</taxon>
        <taxon>Pseudomonadota</taxon>
        <taxon>Betaproteobacteria</taxon>
        <taxon>Neisseriales</taxon>
        <taxon>Chromobacteriaceae</taxon>
        <taxon>Chromobacterium</taxon>
    </lineage>
</organism>
<dbReference type="PANTHER" id="PTHR34477:SF1">
    <property type="entry name" value="UPF0213 PROTEIN YHBQ"/>
    <property type="match status" value="1"/>
</dbReference>
<dbReference type="EMBL" id="NHOO01000002">
    <property type="protein sequence ID" value="OVE50038.1"/>
    <property type="molecule type" value="Genomic_DNA"/>
</dbReference>
<dbReference type="Pfam" id="PF01541">
    <property type="entry name" value="GIY-YIG"/>
    <property type="match status" value="1"/>
</dbReference>
<gene>
    <name evidence="3" type="ORF">CBW21_01935</name>
</gene>
<dbReference type="InterPro" id="IPR035901">
    <property type="entry name" value="GIY-YIG_endonuc_sf"/>
</dbReference>
<keyword evidence="4" id="KW-1185">Reference proteome</keyword>
<dbReference type="RefSeq" id="WP_045050065.1">
    <property type="nucleotide sequence ID" value="NZ_JABXOB010000001.1"/>
</dbReference>
<comment type="similarity">
    <text evidence="1">Belongs to the UPF0213 family.</text>
</comment>
<feature type="domain" description="GIY-YIG" evidence="2">
    <location>
        <begin position="14"/>
        <end position="92"/>
    </location>
</feature>
<protein>
    <recommendedName>
        <fullName evidence="2">GIY-YIG domain-containing protein</fullName>
    </recommendedName>
</protein>
<evidence type="ECO:0000313" key="3">
    <source>
        <dbReference type="EMBL" id="OVE50038.1"/>
    </source>
</evidence>